<feature type="transmembrane region" description="Helical" evidence="8">
    <location>
        <begin position="117"/>
        <end position="135"/>
    </location>
</feature>
<evidence type="ECO:0000256" key="8">
    <source>
        <dbReference type="SAM" id="Phobius"/>
    </source>
</evidence>
<dbReference type="PANTHER" id="PTHR12982">
    <property type="entry name" value="PHOSPHATIDYLINOSITOL GLYCAN, CLASS C"/>
    <property type="match status" value="1"/>
</dbReference>
<evidence type="ECO:0000256" key="6">
    <source>
        <dbReference type="ARBA" id="ARBA00022989"/>
    </source>
</evidence>
<dbReference type="GO" id="GO:0006506">
    <property type="term" value="P:GPI anchor biosynthetic process"/>
    <property type="evidence" value="ECO:0007669"/>
    <property type="project" value="UniProtKB-UniPathway"/>
</dbReference>
<dbReference type="RefSeq" id="XP_009056500.1">
    <property type="nucleotide sequence ID" value="XM_009058252.1"/>
</dbReference>
<dbReference type="Proteomes" id="UP000030746">
    <property type="component" value="Unassembled WGS sequence"/>
</dbReference>
<feature type="transmembrane region" description="Helical" evidence="8">
    <location>
        <begin position="245"/>
        <end position="263"/>
    </location>
</feature>
<feature type="transmembrane region" description="Helical" evidence="8">
    <location>
        <begin position="191"/>
        <end position="210"/>
    </location>
</feature>
<evidence type="ECO:0000256" key="7">
    <source>
        <dbReference type="ARBA" id="ARBA00023136"/>
    </source>
</evidence>
<evidence type="ECO:0000256" key="2">
    <source>
        <dbReference type="ARBA" id="ARBA00004687"/>
    </source>
</evidence>
<gene>
    <name evidence="9" type="ORF">LOTGIDRAFT_120032</name>
</gene>
<dbReference type="OMA" id="STSYHAF"/>
<keyword evidence="4" id="KW-0337">GPI-anchor biosynthesis</keyword>
<accession>V3ZN48</accession>
<dbReference type="GeneID" id="20231815"/>
<feature type="transmembrane region" description="Helical" evidence="8">
    <location>
        <begin position="52"/>
        <end position="68"/>
    </location>
</feature>
<keyword evidence="6 8" id="KW-1133">Transmembrane helix</keyword>
<evidence type="ECO:0000256" key="3">
    <source>
        <dbReference type="ARBA" id="ARBA00008321"/>
    </source>
</evidence>
<dbReference type="KEGG" id="lgi:LOTGIDRAFT_120032"/>
<evidence type="ECO:0000256" key="1">
    <source>
        <dbReference type="ARBA" id="ARBA00004141"/>
    </source>
</evidence>
<evidence type="ECO:0008006" key="11">
    <source>
        <dbReference type="Google" id="ProtNLM"/>
    </source>
</evidence>
<dbReference type="HOGENOM" id="CLU_024002_2_0_1"/>
<dbReference type="PIRSF" id="PIRSF016104">
    <property type="entry name" value="GPI2"/>
    <property type="match status" value="1"/>
</dbReference>
<evidence type="ECO:0000313" key="10">
    <source>
        <dbReference type="Proteomes" id="UP000030746"/>
    </source>
</evidence>
<dbReference type="STRING" id="225164.V3ZN48"/>
<evidence type="ECO:0000256" key="5">
    <source>
        <dbReference type="ARBA" id="ARBA00022692"/>
    </source>
</evidence>
<sequence>MAAPKEWKKILYEDQNKPDNYVDDKSFLRELKKNKHIRSYEYWPTVSDSGCITQQISSVCIFVVIFMYMDNKQLKPDELFIVTTILTIIGYICYVKLENSSNTTRSNRTVCDDMKTSIMFGGFSFSLSPVLVSLTETISTDTIYAMTSMMMIANILFYNYSADQDDVPGTLSLNAATFASICLASRLNTTWHAFSIVLFSFEWFALWPLLRHRLKTIYPKCNNTITVVLGLLALVFLLSTTIPGAILFLSIHIFINFICPAFLKILQVRKNNIYGPWDEAQPGLQNVKSKSS</sequence>
<name>V3ZN48_LOTGI</name>
<organism evidence="9 10">
    <name type="scientific">Lottia gigantea</name>
    <name type="common">Giant owl limpet</name>
    <dbReference type="NCBI Taxonomy" id="225164"/>
    <lineage>
        <taxon>Eukaryota</taxon>
        <taxon>Metazoa</taxon>
        <taxon>Spiralia</taxon>
        <taxon>Lophotrochozoa</taxon>
        <taxon>Mollusca</taxon>
        <taxon>Gastropoda</taxon>
        <taxon>Patellogastropoda</taxon>
        <taxon>Lottioidea</taxon>
        <taxon>Lottiidae</taxon>
        <taxon>Lottia</taxon>
    </lineage>
</organism>
<evidence type="ECO:0000313" key="9">
    <source>
        <dbReference type="EMBL" id="ESO92813.1"/>
    </source>
</evidence>
<dbReference type="OrthoDB" id="196709at2759"/>
<evidence type="ECO:0000256" key="4">
    <source>
        <dbReference type="ARBA" id="ARBA00022502"/>
    </source>
</evidence>
<dbReference type="PANTHER" id="PTHR12982:SF0">
    <property type="entry name" value="PHOSPHATIDYLINOSITOL N-ACETYLGLUCOSAMINYLTRANSFERASE SUBUNIT C"/>
    <property type="match status" value="1"/>
</dbReference>
<comment type="subcellular location">
    <subcellularLocation>
        <location evidence="1">Membrane</location>
        <topology evidence="1">Multi-pass membrane protein</topology>
    </subcellularLocation>
</comment>
<comment type="pathway">
    <text evidence="2">Glycolipid biosynthesis; glycosylphosphatidylinositol-anchor biosynthesis.</text>
</comment>
<keyword evidence="7 8" id="KW-0472">Membrane</keyword>
<feature type="transmembrane region" description="Helical" evidence="8">
    <location>
        <begin position="222"/>
        <end position="239"/>
    </location>
</feature>
<comment type="similarity">
    <text evidence="3">Belongs to the PIGC family.</text>
</comment>
<dbReference type="CTD" id="20231815"/>
<dbReference type="UniPathway" id="UPA00196"/>
<reference evidence="9 10" key="1">
    <citation type="journal article" date="2013" name="Nature">
        <title>Insights into bilaterian evolution from three spiralian genomes.</title>
        <authorList>
            <person name="Simakov O."/>
            <person name="Marletaz F."/>
            <person name="Cho S.J."/>
            <person name="Edsinger-Gonzales E."/>
            <person name="Havlak P."/>
            <person name="Hellsten U."/>
            <person name="Kuo D.H."/>
            <person name="Larsson T."/>
            <person name="Lv J."/>
            <person name="Arendt D."/>
            <person name="Savage R."/>
            <person name="Osoegawa K."/>
            <person name="de Jong P."/>
            <person name="Grimwood J."/>
            <person name="Chapman J.A."/>
            <person name="Shapiro H."/>
            <person name="Aerts A."/>
            <person name="Otillar R.P."/>
            <person name="Terry A.Y."/>
            <person name="Boore J.L."/>
            <person name="Grigoriev I.V."/>
            <person name="Lindberg D.R."/>
            <person name="Seaver E.C."/>
            <person name="Weisblat D.A."/>
            <person name="Putnam N.H."/>
            <person name="Rokhsar D.S."/>
        </authorList>
    </citation>
    <scope>NUCLEOTIDE SEQUENCE [LARGE SCALE GENOMIC DNA]</scope>
</reference>
<protein>
    <recommendedName>
        <fullName evidence="11">Phosphatidylinositol N-acetylglucosaminyltransferase subunit C</fullName>
    </recommendedName>
</protein>
<dbReference type="AlphaFoldDB" id="V3ZN48"/>
<dbReference type="InterPro" id="IPR009450">
    <property type="entry name" value="Plno_GlcNAc_GPI2"/>
</dbReference>
<keyword evidence="10" id="KW-1185">Reference proteome</keyword>
<keyword evidence="5 8" id="KW-0812">Transmembrane</keyword>
<dbReference type="EMBL" id="KB202014">
    <property type="protein sequence ID" value="ESO92813.1"/>
    <property type="molecule type" value="Genomic_DNA"/>
</dbReference>
<feature type="transmembrane region" description="Helical" evidence="8">
    <location>
        <begin position="80"/>
        <end position="97"/>
    </location>
</feature>
<dbReference type="GO" id="GO:0000506">
    <property type="term" value="C:glycosylphosphatidylinositol-N-acetylglucosaminyltransferase (GPI-GnT) complex"/>
    <property type="evidence" value="ECO:0007669"/>
    <property type="project" value="TreeGrafter"/>
</dbReference>
<dbReference type="Pfam" id="PF06432">
    <property type="entry name" value="GPI2"/>
    <property type="match status" value="1"/>
</dbReference>
<proteinExistence type="inferred from homology"/>